<name>X1JYL9_9ZZZZ</name>
<dbReference type="Pfam" id="PF13204">
    <property type="entry name" value="Apiosidase"/>
    <property type="match status" value="1"/>
</dbReference>
<comment type="caution">
    <text evidence="2">The sequence shown here is derived from an EMBL/GenBank/DDBJ whole genome shotgun (WGS) entry which is preliminary data.</text>
</comment>
<feature type="domain" description="Apiosidase-like catalytic" evidence="1">
    <location>
        <begin position="2"/>
        <end position="89"/>
    </location>
</feature>
<accession>X1JYL9</accession>
<proteinExistence type="predicted"/>
<feature type="non-terminal residue" evidence="2">
    <location>
        <position position="115"/>
    </location>
</feature>
<gene>
    <name evidence="2" type="ORF">S03H2_45983</name>
</gene>
<protein>
    <recommendedName>
        <fullName evidence="1">Apiosidase-like catalytic domain-containing protein</fullName>
    </recommendedName>
</protein>
<reference evidence="2" key="1">
    <citation type="journal article" date="2014" name="Front. Microbiol.">
        <title>High frequency of phylogenetically diverse reductive dehalogenase-homologous genes in deep subseafloor sedimentary metagenomes.</title>
        <authorList>
            <person name="Kawai M."/>
            <person name="Futagami T."/>
            <person name="Toyoda A."/>
            <person name="Takaki Y."/>
            <person name="Nishi S."/>
            <person name="Hori S."/>
            <person name="Arai W."/>
            <person name="Tsubouchi T."/>
            <person name="Morono Y."/>
            <person name="Uchiyama I."/>
            <person name="Ito T."/>
            <person name="Fujiyama A."/>
            <person name="Inagaki F."/>
            <person name="Takami H."/>
        </authorList>
    </citation>
    <scope>NUCLEOTIDE SEQUENCE</scope>
    <source>
        <strain evidence="2">Expedition CK06-06</strain>
    </source>
</reference>
<sequence>MHGEPYYSGWGMQNDYYKIGAPGDTPRDDRYVRSGMYGSLLSGGLAGYIYGCTGLVRAAVEKEYPVKIWEGLQWSSADMIRVFKKFVLSEGLRYRDLVPGVDLISPNRDHNVKSY</sequence>
<organism evidence="2">
    <name type="scientific">marine sediment metagenome</name>
    <dbReference type="NCBI Taxonomy" id="412755"/>
    <lineage>
        <taxon>unclassified sequences</taxon>
        <taxon>metagenomes</taxon>
        <taxon>ecological metagenomes</taxon>
    </lineage>
</organism>
<dbReference type="AlphaFoldDB" id="X1JYL9"/>
<evidence type="ECO:0000259" key="1">
    <source>
        <dbReference type="Pfam" id="PF13204"/>
    </source>
</evidence>
<dbReference type="EMBL" id="BARU01028837">
    <property type="protein sequence ID" value="GAH74908.1"/>
    <property type="molecule type" value="Genomic_DNA"/>
</dbReference>
<dbReference type="InterPro" id="IPR025277">
    <property type="entry name" value="Apiosidase-like_cat_dom"/>
</dbReference>
<evidence type="ECO:0000313" key="2">
    <source>
        <dbReference type="EMBL" id="GAH74908.1"/>
    </source>
</evidence>